<protein>
    <recommendedName>
        <fullName evidence="4">BZIP domain-containing protein</fullName>
    </recommendedName>
</protein>
<evidence type="ECO:0000256" key="1">
    <source>
        <dbReference type="SAM" id="MobiDB-lite"/>
    </source>
</evidence>
<comment type="caution">
    <text evidence="2">The sequence shown here is derived from an EMBL/GenBank/DDBJ whole genome shotgun (WGS) entry which is preliminary data.</text>
</comment>
<sequence length="274" mass="30789">MSNTSYRGDHHVQQALMTYSGVDSNFRLEDSFYNCPRLSPQDQFSLDFLTPEMPTNKSHTHYNADRYSALSPSSQAPELFLQQPSARHNHRTSPRPPASSLYDPLYAEDMFYAYAQDSKFGLSSHSSSVYPTSPSTPLRSSPSASSKSDYSSASCTSAAHKRKAIDSRPASACQSRDEDTLLESPLDEEARKAKNAALARKRRAGRKNSVSRIMQYTHTQAERKQAPSENEVLDRAADALDAAQWREQDYRSIIRDFQQITGLTSPKEACFRRT</sequence>
<dbReference type="OrthoDB" id="10440876at2759"/>
<accession>A0A4Y9YFC6</accession>
<proteinExistence type="predicted"/>
<evidence type="ECO:0008006" key="4">
    <source>
        <dbReference type="Google" id="ProtNLM"/>
    </source>
</evidence>
<dbReference type="Proteomes" id="UP000298327">
    <property type="component" value="Unassembled WGS sequence"/>
</dbReference>
<evidence type="ECO:0000313" key="3">
    <source>
        <dbReference type="Proteomes" id="UP000298327"/>
    </source>
</evidence>
<evidence type="ECO:0000313" key="2">
    <source>
        <dbReference type="EMBL" id="TFY60151.1"/>
    </source>
</evidence>
<dbReference type="EMBL" id="SEOQ01000579">
    <property type="protein sequence ID" value="TFY60151.1"/>
    <property type="molecule type" value="Genomic_DNA"/>
</dbReference>
<gene>
    <name evidence="2" type="ORF">EVG20_g7525</name>
</gene>
<name>A0A4Y9YFC6_9AGAM</name>
<organism evidence="2 3">
    <name type="scientific">Dentipellis fragilis</name>
    <dbReference type="NCBI Taxonomy" id="205917"/>
    <lineage>
        <taxon>Eukaryota</taxon>
        <taxon>Fungi</taxon>
        <taxon>Dikarya</taxon>
        <taxon>Basidiomycota</taxon>
        <taxon>Agaricomycotina</taxon>
        <taxon>Agaricomycetes</taxon>
        <taxon>Russulales</taxon>
        <taxon>Hericiaceae</taxon>
        <taxon>Dentipellis</taxon>
    </lineage>
</organism>
<feature type="compositionally biased region" description="Low complexity" evidence="1">
    <location>
        <begin position="123"/>
        <end position="158"/>
    </location>
</feature>
<feature type="region of interest" description="Disordered" evidence="1">
    <location>
        <begin position="123"/>
        <end position="192"/>
    </location>
</feature>
<reference evidence="2 3" key="1">
    <citation type="submission" date="2019-02" db="EMBL/GenBank/DDBJ databases">
        <title>Genome sequencing of the rare red list fungi Dentipellis fragilis.</title>
        <authorList>
            <person name="Buettner E."/>
            <person name="Kellner H."/>
        </authorList>
    </citation>
    <scope>NUCLEOTIDE SEQUENCE [LARGE SCALE GENOMIC DNA]</scope>
    <source>
        <strain evidence="2 3">DSM 105465</strain>
    </source>
</reference>
<keyword evidence="3" id="KW-1185">Reference proteome</keyword>
<dbReference type="AlphaFoldDB" id="A0A4Y9YFC6"/>